<comment type="caution">
    <text evidence="10">The sequence shown here is derived from an EMBL/GenBank/DDBJ whole genome shotgun (WGS) entry which is preliminary data.</text>
</comment>
<dbReference type="InterPro" id="IPR024528">
    <property type="entry name" value="ThrE_2"/>
</dbReference>
<dbReference type="PANTHER" id="PTHR34390:SF2">
    <property type="entry name" value="SUCCINATE TRANSPORTER SUBUNIT YJJP-RELATED"/>
    <property type="match status" value="1"/>
</dbReference>
<sequence>MKRTAAAPLTSYLDAKRPHHMGVAWHEYLTNPDALAPEATLDDKVSVILRTGQLTLSSGDSAWRVRDFMNRVAHVLGVTVHADISLVNIEATCIQGDQSITEVVANAQAGVNTERVLYLEHYIHEVEALGPELTIGAFHDLLDVIESRPPARTTWQSGLASGIACGSFVFLLGGDLIQMGGAALGAGFGQYVRKRLGERHVNQFVCVAAAVAVSCIIYFLWLLALSLGLPDAFSHEEGYIGALLFVIPGFPLITSGFDLFQFEMRSGIERLAYALSIILAGTAMGLLVAMAVQLSPADFQPQGLGPLALTLLRLVFSFLGVYGFSVMFNSTPQMCFTAACIGALANTTRLSLASFGAWPPEAAAFIGAFVAGLLAAVCNKRHAIPRTAITVPSIVIMVPGLYMYRAVYYMGVAQATDAIDWLIRAAIIVVFLPIGLLAARVLTDERWRCSS</sequence>
<feature type="transmembrane region" description="Helical" evidence="7">
    <location>
        <begin position="304"/>
        <end position="324"/>
    </location>
</feature>
<dbReference type="GO" id="GO:0005886">
    <property type="term" value="C:plasma membrane"/>
    <property type="evidence" value="ECO:0007669"/>
    <property type="project" value="UniProtKB-SubCell"/>
</dbReference>
<keyword evidence="4 7" id="KW-1133">Transmembrane helix</keyword>
<gene>
    <name evidence="10" type="ORF">E5334_03010</name>
</gene>
<feature type="transmembrane region" description="Helical" evidence="7">
    <location>
        <begin position="421"/>
        <end position="442"/>
    </location>
</feature>
<reference evidence="10 11" key="1">
    <citation type="submission" date="2019-04" db="EMBL/GenBank/DDBJ databases">
        <title>Microbes associate with the intestines of laboratory mice.</title>
        <authorList>
            <person name="Navarre W."/>
            <person name="Wong E."/>
            <person name="Huang K."/>
            <person name="Tropini C."/>
            <person name="Ng K."/>
            <person name="Yu B."/>
        </authorList>
    </citation>
    <scope>NUCLEOTIDE SEQUENCE [LARGE SCALE GENOMIC DNA]</scope>
    <source>
        <strain evidence="10 11">NM07_P-09</strain>
    </source>
</reference>
<dbReference type="GO" id="GO:0022857">
    <property type="term" value="F:transmembrane transporter activity"/>
    <property type="evidence" value="ECO:0007669"/>
    <property type="project" value="InterPro"/>
</dbReference>
<keyword evidence="11" id="KW-1185">Reference proteome</keyword>
<dbReference type="InterPro" id="IPR050539">
    <property type="entry name" value="ThrE_Dicarb/AminoAcid_Exp"/>
</dbReference>
<evidence type="ECO:0000256" key="5">
    <source>
        <dbReference type="ARBA" id="ARBA00023136"/>
    </source>
</evidence>
<evidence type="ECO:0000259" key="8">
    <source>
        <dbReference type="Pfam" id="PF06738"/>
    </source>
</evidence>
<evidence type="ECO:0000256" key="3">
    <source>
        <dbReference type="ARBA" id="ARBA00022692"/>
    </source>
</evidence>
<dbReference type="RefSeq" id="WP_136012107.1">
    <property type="nucleotide sequence ID" value="NZ_SRYE01000001.1"/>
</dbReference>
<dbReference type="GO" id="GO:0015744">
    <property type="term" value="P:succinate transport"/>
    <property type="evidence" value="ECO:0007669"/>
    <property type="project" value="TreeGrafter"/>
</dbReference>
<feature type="transmembrane region" description="Helical" evidence="7">
    <location>
        <begin position="204"/>
        <end position="227"/>
    </location>
</feature>
<evidence type="ECO:0000313" key="11">
    <source>
        <dbReference type="Proteomes" id="UP000310263"/>
    </source>
</evidence>
<feature type="transmembrane region" description="Helical" evidence="7">
    <location>
        <begin position="272"/>
        <end position="292"/>
    </location>
</feature>
<dbReference type="PANTHER" id="PTHR34390">
    <property type="entry name" value="UPF0442 PROTEIN YJJB-RELATED"/>
    <property type="match status" value="1"/>
</dbReference>
<feature type="domain" description="Threonine/Serine exporter ThrE" evidence="9">
    <location>
        <begin position="314"/>
        <end position="440"/>
    </location>
</feature>
<feature type="transmembrane region" description="Helical" evidence="7">
    <location>
        <begin position="391"/>
        <end position="409"/>
    </location>
</feature>
<dbReference type="OrthoDB" id="2148488at2"/>
<accession>A0A4S2F4R8</accession>
<feature type="transmembrane region" description="Helical" evidence="7">
    <location>
        <begin position="362"/>
        <end position="379"/>
    </location>
</feature>
<dbReference type="InterPro" id="IPR010619">
    <property type="entry name" value="ThrE-like_N"/>
</dbReference>
<evidence type="ECO:0000256" key="1">
    <source>
        <dbReference type="ARBA" id="ARBA00004651"/>
    </source>
</evidence>
<dbReference type="Proteomes" id="UP000310263">
    <property type="component" value="Unassembled WGS sequence"/>
</dbReference>
<evidence type="ECO:0000259" key="9">
    <source>
        <dbReference type="Pfam" id="PF12821"/>
    </source>
</evidence>
<evidence type="ECO:0000256" key="7">
    <source>
        <dbReference type="SAM" id="Phobius"/>
    </source>
</evidence>
<name>A0A4S2F4R8_9ACTN</name>
<evidence type="ECO:0000256" key="6">
    <source>
        <dbReference type="ARBA" id="ARBA00034125"/>
    </source>
</evidence>
<feature type="transmembrane region" description="Helical" evidence="7">
    <location>
        <begin position="239"/>
        <end position="260"/>
    </location>
</feature>
<comment type="subcellular location">
    <subcellularLocation>
        <location evidence="1">Cell membrane</location>
        <topology evidence="1">Multi-pass membrane protein</topology>
    </subcellularLocation>
</comment>
<dbReference type="EMBL" id="SRYE01000001">
    <property type="protein sequence ID" value="TGY63482.1"/>
    <property type="molecule type" value="Genomic_DNA"/>
</dbReference>
<evidence type="ECO:0000256" key="2">
    <source>
        <dbReference type="ARBA" id="ARBA00022475"/>
    </source>
</evidence>
<dbReference type="Pfam" id="PF12821">
    <property type="entry name" value="ThrE_2"/>
    <property type="match status" value="1"/>
</dbReference>
<evidence type="ECO:0000256" key="4">
    <source>
        <dbReference type="ARBA" id="ARBA00022989"/>
    </source>
</evidence>
<dbReference type="AlphaFoldDB" id="A0A4S2F4R8"/>
<protein>
    <submittedName>
        <fullName evidence="10">Threonine/serine exporter family protein</fullName>
    </submittedName>
</protein>
<keyword evidence="3 7" id="KW-0812">Transmembrane</keyword>
<feature type="domain" description="Threonine/serine exporter-like N-terminal" evidence="8">
    <location>
        <begin position="47"/>
        <end position="292"/>
    </location>
</feature>
<organism evidence="10 11">
    <name type="scientific">Muricaecibacterium torontonense</name>
    <dbReference type="NCBI Taxonomy" id="3032871"/>
    <lineage>
        <taxon>Bacteria</taxon>
        <taxon>Bacillati</taxon>
        <taxon>Actinomycetota</taxon>
        <taxon>Coriobacteriia</taxon>
        <taxon>Coriobacteriales</taxon>
        <taxon>Atopobiaceae</taxon>
        <taxon>Muricaecibacterium</taxon>
    </lineage>
</organism>
<dbReference type="Pfam" id="PF06738">
    <property type="entry name" value="ThrE"/>
    <property type="match status" value="1"/>
</dbReference>
<comment type="similarity">
    <text evidence="6">Belongs to the ThrE exporter (TC 2.A.79) family.</text>
</comment>
<proteinExistence type="inferred from homology"/>
<evidence type="ECO:0000313" key="10">
    <source>
        <dbReference type="EMBL" id="TGY63482.1"/>
    </source>
</evidence>
<keyword evidence="5 7" id="KW-0472">Membrane</keyword>
<keyword evidence="2" id="KW-1003">Cell membrane</keyword>